<keyword evidence="2" id="KW-1185">Reference proteome</keyword>
<dbReference type="InterPro" id="IPR027417">
    <property type="entry name" value="P-loop_NTPase"/>
</dbReference>
<accession>A0AAF0DQ92</accession>
<dbReference type="SUPFAM" id="SSF52540">
    <property type="entry name" value="P-loop containing nucleoside triphosphate hydrolases"/>
    <property type="match status" value="1"/>
</dbReference>
<protein>
    <submittedName>
        <fullName evidence="1">Uncharacterized protein</fullName>
    </submittedName>
</protein>
<dbReference type="AlphaFoldDB" id="A0AAF0DQ92"/>
<dbReference type="PANTHER" id="PTHR36978:SF4">
    <property type="entry name" value="P-LOOP CONTAINING NUCLEOSIDE TRIPHOSPHATE HYDROLASE PROTEIN"/>
    <property type="match status" value="1"/>
</dbReference>
<dbReference type="InterPro" id="IPR040632">
    <property type="entry name" value="Sulfotransfer_4"/>
</dbReference>
<dbReference type="Proteomes" id="UP001219355">
    <property type="component" value="Chromosome 5"/>
</dbReference>
<gene>
    <name evidence="1" type="ORF">PRK78_006921</name>
</gene>
<evidence type="ECO:0000313" key="2">
    <source>
        <dbReference type="Proteomes" id="UP001219355"/>
    </source>
</evidence>
<name>A0AAF0DQ92_9EURO</name>
<sequence length="249" mass="27965">MAAIFGEVTNIDRRTCSRVVPMRVICAGLPRTGTASLRAALKRLGYEDTYHMVSAAFENMKDCEMWMDAIRAKFDGIGKFEKEDWDQLLGHCQAVTDSPCASFVPELVKAYPEAKVILNTRDVDAWYTSVSNTIEATLPNVDAESTERPEEIVRNQMLKKIWDVTIPGGFEKEGKAAFCKHYDAVRQAVPSEKLLEYSVKEGWEPLCKFLGVPVPDEPFPRLNDTAMFLKSAKKFGLERLQSETSQACP</sequence>
<dbReference type="Gene3D" id="3.40.50.300">
    <property type="entry name" value="P-loop containing nucleotide triphosphate hydrolases"/>
    <property type="match status" value="1"/>
</dbReference>
<dbReference type="Pfam" id="PF17784">
    <property type="entry name" value="Sulfotransfer_4"/>
    <property type="match status" value="1"/>
</dbReference>
<reference evidence="1" key="1">
    <citation type="submission" date="2023-03" db="EMBL/GenBank/DDBJ databases">
        <title>Emydomyces testavorans Genome Sequence.</title>
        <authorList>
            <person name="Hoyer L."/>
        </authorList>
    </citation>
    <scope>NUCLEOTIDE SEQUENCE</scope>
    <source>
        <strain evidence="1">16-2883</strain>
    </source>
</reference>
<evidence type="ECO:0000313" key="1">
    <source>
        <dbReference type="EMBL" id="WEW61431.1"/>
    </source>
</evidence>
<proteinExistence type="predicted"/>
<organism evidence="1 2">
    <name type="scientific">Emydomyces testavorans</name>
    <dbReference type="NCBI Taxonomy" id="2070801"/>
    <lineage>
        <taxon>Eukaryota</taxon>
        <taxon>Fungi</taxon>
        <taxon>Dikarya</taxon>
        <taxon>Ascomycota</taxon>
        <taxon>Pezizomycotina</taxon>
        <taxon>Eurotiomycetes</taxon>
        <taxon>Eurotiomycetidae</taxon>
        <taxon>Onygenales</taxon>
        <taxon>Nannizziopsiaceae</taxon>
        <taxon>Emydomyces</taxon>
    </lineage>
</organism>
<dbReference type="EMBL" id="CP120631">
    <property type="protein sequence ID" value="WEW61431.1"/>
    <property type="molecule type" value="Genomic_DNA"/>
</dbReference>
<dbReference type="PANTHER" id="PTHR36978">
    <property type="entry name" value="P-LOOP CONTAINING NUCLEOTIDE TRIPHOSPHATE HYDROLASE"/>
    <property type="match status" value="1"/>
</dbReference>